<dbReference type="Pfam" id="PF02826">
    <property type="entry name" value="2-Hacid_dh_C"/>
    <property type="match status" value="1"/>
</dbReference>
<dbReference type="EMBL" id="BNJK01000001">
    <property type="protein sequence ID" value="GHO92423.1"/>
    <property type="molecule type" value="Genomic_DNA"/>
</dbReference>
<evidence type="ECO:0000259" key="3">
    <source>
        <dbReference type="Pfam" id="PF02826"/>
    </source>
</evidence>
<name>A0A8J3N1B6_9CHLR</name>
<keyword evidence="2" id="KW-0520">NAD</keyword>
<feature type="domain" description="D-isomer specific 2-hydroxyacid dehydrogenase NAD-binding" evidence="3">
    <location>
        <begin position="108"/>
        <end position="289"/>
    </location>
</feature>
<evidence type="ECO:0000256" key="2">
    <source>
        <dbReference type="ARBA" id="ARBA00023027"/>
    </source>
</evidence>
<keyword evidence="5" id="KW-1185">Reference proteome</keyword>
<dbReference type="InterPro" id="IPR036291">
    <property type="entry name" value="NAD(P)-bd_dom_sf"/>
</dbReference>
<dbReference type="Proteomes" id="UP000597444">
    <property type="component" value="Unassembled WGS sequence"/>
</dbReference>
<comment type="caution">
    <text evidence="4">The sequence shown here is derived from an EMBL/GenBank/DDBJ whole genome shotgun (WGS) entry which is preliminary data.</text>
</comment>
<dbReference type="AlphaFoldDB" id="A0A8J3N1B6"/>
<dbReference type="PANTHER" id="PTHR43333">
    <property type="entry name" value="2-HACID_DH_C DOMAIN-CONTAINING PROTEIN"/>
    <property type="match status" value="1"/>
</dbReference>
<protein>
    <submittedName>
        <fullName evidence="4">Hydroxyacid dehydrogenase</fullName>
    </submittedName>
</protein>
<keyword evidence="1" id="KW-0560">Oxidoreductase</keyword>
<dbReference type="Gene3D" id="3.40.50.720">
    <property type="entry name" value="NAD(P)-binding Rossmann-like Domain"/>
    <property type="match status" value="2"/>
</dbReference>
<gene>
    <name evidence="4" type="ORF">KSF_024710</name>
</gene>
<organism evidence="4 5">
    <name type="scientific">Reticulibacter mediterranei</name>
    <dbReference type="NCBI Taxonomy" id="2778369"/>
    <lineage>
        <taxon>Bacteria</taxon>
        <taxon>Bacillati</taxon>
        <taxon>Chloroflexota</taxon>
        <taxon>Ktedonobacteria</taxon>
        <taxon>Ktedonobacterales</taxon>
        <taxon>Reticulibacteraceae</taxon>
        <taxon>Reticulibacter</taxon>
    </lineage>
</organism>
<dbReference type="InterPro" id="IPR006140">
    <property type="entry name" value="D-isomer_DH_NAD-bd"/>
</dbReference>
<evidence type="ECO:0000313" key="4">
    <source>
        <dbReference type="EMBL" id="GHO92423.1"/>
    </source>
</evidence>
<dbReference type="RefSeq" id="WP_220203259.1">
    <property type="nucleotide sequence ID" value="NZ_BNJK01000001.1"/>
</dbReference>
<dbReference type="FunFam" id="3.40.50.720:FF:000363">
    <property type="entry name" value="D-isomer specific 2-hydroxyacid dehydrogenase"/>
    <property type="match status" value="1"/>
</dbReference>
<sequence length="326" mass="36031">MAEGLKVLSTFPFSLNSQMALRQAAQADVVCVTSSDELRDRLRETEILCSERIPDDWRGLAPHLRWLQVAGAGVDNLQPTGILSPESGVVITTAIGINASTIGEYVIGSMLMFNRTWPEMVRLQERHIWPLSANWYKLGGRELGEQTIGIIGLGHIGRRVAQLAAAFGMRVLATRHSTRSGDTAPDVDRLYPLSQLHELLHQCDYVVLAVPLTPETELLIGEAELRAMQPHTYLVNIARGRIIDEQALIRALREGWIGGAGLDVAAEEPLPADSPLYSMPNVILTPHISGVSVHYEQRLATLFADNLQRYRSGQALRNLYNPARGY</sequence>
<dbReference type="GO" id="GO:0051287">
    <property type="term" value="F:NAD binding"/>
    <property type="evidence" value="ECO:0007669"/>
    <property type="project" value="InterPro"/>
</dbReference>
<reference evidence="4" key="1">
    <citation type="submission" date="2020-10" db="EMBL/GenBank/DDBJ databases">
        <title>Taxonomic study of unclassified bacteria belonging to the class Ktedonobacteria.</title>
        <authorList>
            <person name="Yabe S."/>
            <person name="Wang C.M."/>
            <person name="Zheng Y."/>
            <person name="Sakai Y."/>
            <person name="Cavaletti L."/>
            <person name="Monciardini P."/>
            <person name="Donadio S."/>
        </authorList>
    </citation>
    <scope>NUCLEOTIDE SEQUENCE</scope>
    <source>
        <strain evidence="4">ID150040</strain>
    </source>
</reference>
<accession>A0A8J3N1B6</accession>
<dbReference type="GO" id="GO:0016491">
    <property type="term" value="F:oxidoreductase activity"/>
    <property type="evidence" value="ECO:0007669"/>
    <property type="project" value="UniProtKB-KW"/>
</dbReference>
<dbReference type="PANTHER" id="PTHR43333:SF1">
    <property type="entry name" value="D-ISOMER SPECIFIC 2-HYDROXYACID DEHYDROGENASE NAD-BINDING DOMAIN-CONTAINING PROTEIN"/>
    <property type="match status" value="1"/>
</dbReference>
<dbReference type="SUPFAM" id="SSF51735">
    <property type="entry name" value="NAD(P)-binding Rossmann-fold domains"/>
    <property type="match status" value="1"/>
</dbReference>
<proteinExistence type="predicted"/>
<evidence type="ECO:0000313" key="5">
    <source>
        <dbReference type="Proteomes" id="UP000597444"/>
    </source>
</evidence>
<dbReference type="SUPFAM" id="SSF52283">
    <property type="entry name" value="Formate/glycerate dehydrogenase catalytic domain-like"/>
    <property type="match status" value="1"/>
</dbReference>
<evidence type="ECO:0000256" key="1">
    <source>
        <dbReference type="ARBA" id="ARBA00023002"/>
    </source>
</evidence>
<dbReference type="CDD" id="cd05300">
    <property type="entry name" value="2-Hacid_dh_1"/>
    <property type="match status" value="1"/>
</dbReference>